<name>A0ACC6M5P0_9BACI</name>
<protein>
    <submittedName>
        <fullName evidence="1">YkgJ family cysteine cluster protein</fullName>
    </submittedName>
</protein>
<accession>A0ACC6M5P0</accession>
<keyword evidence="2" id="KW-1185">Reference proteome</keyword>
<reference evidence="1" key="1">
    <citation type="submission" date="2023-11" db="EMBL/GenBank/DDBJ databases">
        <title>Gracilibacillus pellucida a moderately halophilic bacterium isolated from saline soil in Xinjiang province.</title>
        <authorList>
            <person name="Zhang Z."/>
            <person name="Tan F."/>
            <person name="Wang Y."/>
            <person name="Xia M."/>
        </authorList>
    </citation>
    <scope>NUCLEOTIDE SEQUENCE</scope>
    <source>
        <strain evidence="1">S3-1-1</strain>
    </source>
</reference>
<organism evidence="1 2">
    <name type="scientific">Gracilibacillus pellucidus</name>
    <dbReference type="NCBI Taxonomy" id="3095368"/>
    <lineage>
        <taxon>Bacteria</taxon>
        <taxon>Bacillati</taxon>
        <taxon>Bacillota</taxon>
        <taxon>Bacilli</taxon>
        <taxon>Bacillales</taxon>
        <taxon>Bacillaceae</taxon>
        <taxon>Gracilibacillus</taxon>
    </lineage>
</organism>
<dbReference type="EMBL" id="JAWZSR010000004">
    <property type="protein sequence ID" value="MDX8046211.1"/>
    <property type="molecule type" value="Genomic_DNA"/>
</dbReference>
<proteinExistence type="predicted"/>
<evidence type="ECO:0000313" key="2">
    <source>
        <dbReference type="Proteomes" id="UP001277972"/>
    </source>
</evidence>
<dbReference type="Proteomes" id="UP001277972">
    <property type="component" value="Unassembled WGS sequence"/>
</dbReference>
<sequence length="243" mass="28958">MNRYITHQEIIDKCNQLNEKYEINEDTFYQIVDQLMKIELPTDQKIASSYQMLLNAVSEEIQQMEQAVDLTPTCRMGCAFCCYFPISINKLEAKMIKHSINHMPKERKEHLENHFAHYYNTYQDKIGQFEELDVTDVEKKYEYKQSLLPCVMLDTETNKCLAYEIRPLPCRTYVNYTDPAVCRDNVMPKETISYEFLYQEYMGALNELLMYLYEEEDTGVVEYPNDLYQEDLLINWMKEHAIS</sequence>
<evidence type="ECO:0000313" key="1">
    <source>
        <dbReference type="EMBL" id="MDX8046211.1"/>
    </source>
</evidence>
<comment type="caution">
    <text evidence="1">The sequence shown here is derived from an EMBL/GenBank/DDBJ whole genome shotgun (WGS) entry which is preliminary data.</text>
</comment>
<gene>
    <name evidence="1" type="ORF">SH601_09430</name>
</gene>